<dbReference type="WBParaSite" id="SCUD_0002106501-mRNA-1">
    <property type="protein sequence ID" value="SCUD_0002106501-mRNA-1"/>
    <property type="gene ID" value="SCUD_0002106501"/>
</dbReference>
<dbReference type="Proteomes" id="UP000279833">
    <property type="component" value="Unassembled WGS sequence"/>
</dbReference>
<evidence type="ECO:0000313" key="1">
    <source>
        <dbReference type="EMBL" id="VDP74217.1"/>
    </source>
</evidence>
<sequence length="151" mass="16814">MNGDISRIPIQSLSAVVSLTDIIPELPLPAPLHAGSSVETLLHDSRISIDAFHDFKEGFASDIIDPHLLPEPLVSSLKKLPNFEQKRGFYGLSYESFNPVNSVSSAYKVQPGSWCSSLDQPLSSELHYPNCEFTITFKSFYSYRLVMTCVM</sequence>
<dbReference type="STRING" id="6186.A0A183L163"/>
<dbReference type="EMBL" id="UZAK01045672">
    <property type="protein sequence ID" value="VDP74217.1"/>
    <property type="molecule type" value="Genomic_DNA"/>
</dbReference>
<name>A0A183L163_9TREM</name>
<evidence type="ECO:0000313" key="2">
    <source>
        <dbReference type="Proteomes" id="UP000279833"/>
    </source>
</evidence>
<reference evidence="1 2" key="2">
    <citation type="submission" date="2018-11" db="EMBL/GenBank/DDBJ databases">
        <authorList>
            <consortium name="Pathogen Informatics"/>
        </authorList>
    </citation>
    <scope>NUCLEOTIDE SEQUENCE [LARGE SCALE GENOMIC DNA]</scope>
    <source>
        <strain evidence="1">Dakar</strain>
        <strain evidence="2">Dakar, Senegal</strain>
    </source>
</reference>
<proteinExistence type="predicted"/>
<protein>
    <submittedName>
        <fullName evidence="3">NAC domain-containing protein</fullName>
    </submittedName>
</protein>
<organism evidence="3">
    <name type="scientific">Schistosoma curassoni</name>
    <dbReference type="NCBI Taxonomy" id="6186"/>
    <lineage>
        <taxon>Eukaryota</taxon>
        <taxon>Metazoa</taxon>
        <taxon>Spiralia</taxon>
        <taxon>Lophotrochozoa</taxon>
        <taxon>Platyhelminthes</taxon>
        <taxon>Trematoda</taxon>
        <taxon>Digenea</taxon>
        <taxon>Strigeidida</taxon>
        <taxon>Schistosomatoidea</taxon>
        <taxon>Schistosomatidae</taxon>
        <taxon>Schistosoma</taxon>
    </lineage>
</organism>
<gene>
    <name evidence="1" type="ORF">SCUD_LOCUS21063</name>
</gene>
<keyword evidence="2" id="KW-1185">Reference proteome</keyword>
<reference evidence="3" key="1">
    <citation type="submission" date="2016-06" db="UniProtKB">
        <authorList>
            <consortium name="WormBaseParasite"/>
        </authorList>
    </citation>
    <scope>IDENTIFICATION</scope>
</reference>
<accession>A0A183L163</accession>
<evidence type="ECO:0000313" key="3">
    <source>
        <dbReference type="WBParaSite" id="SCUD_0002106501-mRNA-1"/>
    </source>
</evidence>
<dbReference type="AlphaFoldDB" id="A0A183L163"/>